<dbReference type="AlphaFoldDB" id="A0A512N5B9"/>
<accession>A0A512N5B9</accession>
<gene>
    <name evidence="1" type="ORF">RSO01_13360</name>
</gene>
<name>A0A512N5B9_9HYPH</name>
<keyword evidence="2" id="KW-1185">Reference proteome</keyword>
<dbReference type="EMBL" id="BKAJ01000024">
    <property type="protein sequence ID" value="GEP54170.1"/>
    <property type="molecule type" value="Genomic_DNA"/>
</dbReference>
<protein>
    <submittedName>
        <fullName evidence="1">Uncharacterized protein</fullName>
    </submittedName>
</protein>
<evidence type="ECO:0000313" key="2">
    <source>
        <dbReference type="Proteomes" id="UP000321058"/>
    </source>
</evidence>
<comment type="caution">
    <text evidence="1">The sequence shown here is derived from an EMBL/GenBank/DDBJ whole genome shotgun (WGS) entry which is preliminary data.</text>
</comment>
<organism evidence="1 2">
    <name type="scientific">Reyranella soli</name>
    <dbReference type="NCBI Taxonomy" id="1230389"/>
    <lineage>
        <taxon>Bacteria</taxon>
        <taxon>Pseudomonadati</taxon>
        <taxon>Pseudomonadota</taxon>
        <taxon>Alphaproteobacteria</taxon>
        <taxon>Hyphomicrobiales</taxon>
        <taxon>Reyranellaceae</taxon>
        <taxon>Reyranella</taxon>
    </lineage>
</organism>
<reference evidence="1 2" key="1">
    <citation type="submission" date="2019-07" db="EMBL/GenBank/DDBJ databases">
        <title>Whole genome shotgun sequence of Reyranella soli NBRC 108950.</title>
        <authorList>
            <person name="Hosoyama A."/>
            <person name="Uohara A."/>
            <person name="Ohji S."/>
            <person name="Ichikawa N."/>
        </authorList>
    </citation>
    <scope>NUCLEOTIDE SEQUENCE [LARGE SCALE GENOMIC DNA]</scope>
    <source>
        <strain evidence="1 2">NBRC 108950</strain>
    </source>
</reference>
<sequence length="229" mass="25229">MGVGISGMHPKLTCCVASATIHAMHALQFVQEFATFTGQDYASLRVIDRALAERGLRAKAKGKRLPDVTLGEGVMFLLAVLANTQPTRAAEAALELAQSYCFSAPRHRNRKSLAMLTRMTGLPVTEWSGPKMRPPPRISASLINVVATLCRPRPGGRWAELSVQRDGPAFLAFGQADSDNHGELRFDNPNKVREPKSLIETRTAMPDLLRWIGENTVDEAPDWPSKRRD</sequence>
<evidence type="ECO:0000313" key="1">
    <source>
        <dbReference type="EMBL" id="GEP54170.1"/>
    </source>
</evidence>
<proteinExistence type="predicted"/>
<dbReference type="Proteomes" id="UP000321058">
    <property type="component" value="Unassembled WGS sequence"/>
</dbReference>